<evidence type="ECO:0000313" key="1">
    <source>
        <dbReference type="EMBL" id="MDQ0423334.1"/>
    </source>
</evidence>
<name>A0ABU0GDA7_9HYPH</name>
<reference evidence="1 2" key="1">
    <citation type="submission" date="2023-07" db="EMBL/GenBank/DDBJ databases">
        <title>Genomic Encyclopedia of Type Strains, Phase IV (KMG-IV): sequencing the most valuable type-strain genomes for metagenomic binning, comparative biology and taxonomic classification.</title>
        <authorList>
            <person name="Goeker M."/>
        </authorList>
    </citation>
    <scope>NUCLEOTIDE SEQUENCE [LARGE SCALE GENOMIC DNA]</scope>
    <source>
        <strain evidence="1 2">DSM 1111</strain>
    </source>
</reference>
<comment type="caution">
    <text evidence="1">The sequence shown here is derived from an EMBL/GenBank/DDBJ whole genome shotgun (WGS) entry which is preliminary data.</text>
</comment>
<accession>A0ABU0GDA7</accession>
<sequence length="189" mass="21150">MARSDEEREQFDALYGPAIPAGGNGIQLHEWPMFPRSRQKLDKTSGGALAAYLQQVAELHLNNLFPEIFHLLWIVDEDGELWFSVEEVVDQSGVTIGVFPKSVQARPFNLQKLGHPTLLGNALKLACIGGEVVFDPDDPDGSGRKFCLTNASGRYGLRPSQRREHLEAVAGKFEQNGLYFWIDFQKPRP</sequence>
<dbReference type="RefSeq" id="WP_307377089.1">
    <property type="nucleotide sequence ID" value="NZ_JAUSUW010000019.1"/>
</dbReference>
<protein>
    <submittedName>
        <fullName evidence="1">Uncharacterized protein</fullName>
    </submittedName>
</protein>
<proteinExistence type="predicted"/>
<dbReference type="EMBL" id="JAUSUW010000019">
    <property type="protein sequence ID" value="MDQ0423334.1"/>
    <property type="molecule type" value="Genomic_DNA"/>
</dbReference>
<evidence type="ECO:0000313" key="2">
    <source>
        <dbReference type="Proteomes" id="UP001238496"/>
    </source>
</evidence>
<keyword evidence="2" id="KW-1185">Reference proteome</keyword>
<organism evidence="1 2">
    <name type="scientific">Peteryoungia aggregata LMG 23059</name>
    <dbReference type="NCBI Taxonomy" id="1368425"/>
    <lineage>
        <taxon>Bacteria</taxon>
        <taxon>Pseudomonadati</taxon>
        <taxon>Pseudomonadota</taxon>
        <taxon>Alphaproteobacteria</taxon>
        <taxon>Hyphomicrobiales</taxon>
        <taxon>Rhizobiaceae</taxon>
        <taxon>Peteryoungia</taxon>
    </lineage>
</organism>
<gene>
    <name evidence="1" type="ORF">J2045_004386</name>
</gene>
<dbReference type="Proteomes" id="UP001238496">
    <property type="component" value="Unassembled WGS sequence"/>
</dbReference>